<protein>
    <submittedName>
        <fullName evidence="2">Uncharacterized protein</fullName>
    </submittedName>
</protein>
<comment type="caution">
    <text evidence="2">The sequence shown here is derived from an EMBL/GenBank/DDBJ whole genome shotgun (WGS) entry which is preliminary data.</text>
</comment>
<feature type="region of interest" description="Disordered" evidence="1">
    <location>
        <begin position="151"/>
        <end position="208"/>
    </location>
</feature>
<sequence length="369" mass="41931">MNGGESGLAGSPEEEGEGLFTRGRKFLQHIGSFLDLNGATKDDTTQQWATVSRAECVAILALAENAAKGTAVRLQSLVIAERKLDHQRAFRANGQRLKAARRYGQERVKDAIDDRREAKAFVGSEIREELEIQRLRRANWQHQWEFHGRQLHREHKEKQQKMRDAEAKQQATSRDECRVMSEELKQLTKATREDIERQKDEQAADVRSRSNGDLYAKQLFANERYHSAAAVKHEVKQWKQRTYDHEIEYLANALEAKRASQTSIAEAQAQWQAKCAADAAECRLERERLKEEGKSAKHFELERKRAVVQTVQAAKRTPAAALEEQLTMALNEEGALDSVSRYFGFRRRGANQVLSSCSVASTTTSPVRL</sequence>
<dbReference type="EMBL" id="JWZX01001137">
    <property type="protein sequence ID" value="KOO34675.1"/>
    <property type="molecule type" value="Genomic_DNA"/>
</dbReference>
<name>A0A0M0K785_9EUKA</name>
<dbReference type="AlphaFoldDB" id="A0A0M0K785"/>
<gene>
    <name evidence="2" type="ORF">Ctob_011604</name>
</gene>
<evidence type="ECO:0000313" key="3">
    <source>
        <dbReference type="Proteomes" id="UP000037460"/>
    </source>
</evidence>
<proteinExistence type="predicted"/>
<reference evidence="3" key="1">
    <citation type="journal article" date="2015" name="PLoS Genet.">
        <title>Genome Sequence and Transcriptome Analyses of Chrysochromulina tobin: Metabolic Tools for Enhanced Algal Fitness in the Prominent Order Prymnesiales (Haptophyceae).</title>
        <authorList>
            <person name="Hovde B.T."/>
            <person name="Deodato C.R."/>
            <person name="Hunsperger H.M."/>
            <person name="Ryken S.A."/>
            <person name="Yost W."/>
            <person name="Jha R.K."/>
            <person name="Patterson J."/>
            <person name="Monnat R.J. Jr."/>
            <person name="Barlow S.B."/>
            <person name="Starkenburg S.R."/>
            <person name="Cattolico R.A."/>
        </authorList>
    </citation>
    <scope>NUCLEOTIDE SEQUENCE</scope>
    <source>
        <strain evidence="3">CCMP291</strain>
    </source>
</reference>
<keyword evidence="3" id="KW-1185">Reference proteome</keyword>
<evidence type="ECO:0000256" key="1">
    <source>
        <dbReference type="SAM" id="MobiDB-lite"/>
    </source>
</evidence>
<evidence type="ECO:0000313" key="2">
    <source>
        <dbReference type="EMBL" id="KOO34675.1"/>
    </source>
</evidence>
<accession>A0A0M0K785</accession>
<feature type="compositionally biased region" description="Basic and acidic residues" evidence="1">
    <location>
        <begin position="154"/>
        <end position="208"/>
    </location>
</feature>
<organism evidence="2 3">
    <name type="scientific">Chrysochromulina tobinii</name>
    <dbReference type="NCBI Taxonomy" id="1460289"/>
    <lineage>
        <taxon>Eukaryota</taxon>
        <taxon>Haptista</taxon>
        <taxon>Haptophyta</taxon>
        <taxon>Prymnesiophyceae</taxon>
        <taxon>Prymnesiales</taxon>
        <taxon>Chrysochromulinaceae</taxon>
        <taxon>Chrysochromulina</taxon>
    </lineage>
</organism>
<dbReference type="Proteomes" id="UP000037460">
    <property type="component" value="Unassembled WGS sequence"/>
</dbReference>